<dbReference type="OrthoDB" id="427213at2759"/>
<dbReference type="CDD" id="cd07042">
    <property type="entry name" value="STAS_SulP_like_sulfate_transporter"/>
    <property type="match status" value="1"/>
</dbReference>
<keyword evidence="2 6" id="KW-0812">Transmembrane</keyword>
<dbReference type="RefSeq" id="XP_025342750.1">
    <property type="nucleotide sequence ID" value="XM_025484535.1"/>
</dbReference>
<feature type="transmembrane region" description="Helical" evidence="6">
    <location>
        <begin position="319"/>
        <end position="337"/>
    </location>
</feature>
<dbReference type="GO" id="GO:0016020">
    <property type="term" value="C:membrane"/>
    <property type="evidence" value="ECO:0007669"/>
    <property type="project" value="UniProtKB-SubCell"/>
</dbReference>
<keyword evidence="4 6" id="KW-0472">Membrane</keyword>
<proteinExistence type="predicted"/>
<organism evidence="8 9">
    <name type="scientific">Candidozyma haemuli</name>
    <dbReference type="NCBI Taxonomy" id="45357"/>
    <lineage>
        <taxon>Eukaryota</taxon>
        <taxon>Fungi</taxon>
        <taxon>Dikarya</taxon>
        <taxon>Ascomycota</taxon>
        <taxon>Saccharomycotina</taxon>
        <taxon>Pichiomycetes</taxon>
        <taxon>Metschnikowiaceae</taxon>
        <taxon>Candidozyma</taxon>
    </lineage>
</organism>
<evidence type="ECO:0000256" key="1">
    <source>
        <dbReference type="ARBA" id="ARBA00004141"/>
    </source>
</evidence>
<evidence type="ECO:0000313" key="9">
    <source>
        <dbReference type="Proteomes" id="UP000244309"/>
    </source>
</evidence>
<dbReference type="InterPro" id="IPR011547">
    <property type="entry name" value="SLC26A/SulP_dom"/>
</dbReference>
<evidence type="ECO:0000256" key="6">
    <source>
        <dbReference type="SAM" id="Phobius"/>
    </source>
</evidence>
<dbReference type="InterPro" id="IPR036513">
    <property type="entry name" value="STAS_dom_sf"/>
</dbReference>
<feature type="region of interest" description="Disordered" evidence="5">
    <location>
        <begin position="760"/>
        <end position="795"/>
    </location>
</feature>
<evidence type="ECO:0000256" key="2">
    <source>
        <dbReference type="ARBA" id="ARBA00022692"/>
    </source>
</evidence>
<evidence type="ECO:0000259" key="7">
    <source>
        <dbReference type="PROSITE" id="PS50801"/>
    </source>
</evidence>
<feature type="transmembrane region" description="Helical" evidence="6">
    <location>
        <begin position="263"/>
        <end position="287"/>
    </location>
</feature>
<dbReference type="STRING" id="45357.A0A2V1AUN6"/>
<feature type="compositionally biased region" description="Polar residues" evidence="5">
    <location>
        <begin position="763"/>
        <end position="774"/>
    </location>
</feature>
<feature type="transmembrane region" description="Helical" evidence="6">
    <location>
        <begin position="227"/>
        <end position="251"/>
    </location>
</feature>
<keyword evidence="3 6" id="KW-1133">Transmembrane helix</keyword>
<feature type="domain" description="STAS" evidence="7">
    <location>
        <begin position="634"/>
        <end position="748"/>
    </location>
</feature>
<comment type="caution">
    <text evidence="8">The sequence shown here is derived from an EMBL/GenBank/DDBJ whole genome shotgun (WGS) entry which is preliminary data.</text>
</comment>
<dbReference type="GeneID" id="37006133"/>
<protein>
    <recommendedName>
        <fullName evidence="7">STAS domain-containing protein</fullName>
    </recommendedName>
</protein>
<reference evidence="8 9" key="1">
    <citation type="submission" date="2017-12" db="EMBL/GenBank/DDBJ databases">
        <title>Genome Sequence of a Multidrug-Resistant Candida haemulonii Isolate from a Patient with Chronic Leg Ulcers in Israel.</title>
        <authorList>
            <person name="Chow N.A."/>
            <person name="Gade L."/>
            <person name="Batra D."/>
            <person name="Rowe L.A."/>
            <person name="Ben-Ami R."/>
            <person name="Loparev V.N."/>
            <person name="Litvintseva A.P."/>
        </authorList>
    </citation>
    <scope>NUCLEOTIDE SEQUENCE [LARGE SCALE GENOMIC DNA]</scope>
    <source>
        <strain evidence="8 9">B11899</strain>
    </source>
</reference>
<evidence type="ECO:0000256" key="3">
    <source>
        <dbReference type="ARBA" id="ARBA00022989"/>
    </source>
</evidence>
<feature type="transmembrane region" description="Helical" evidence="6">
    <location>
        <begin position="541"/>
        <end position="568"/>
    </location>
</feature>
<dbReference type="EMBL" id="PKFO01000005">
    <property type="protein sequence ID" value="PVH21810.1"/>
    <property type="molecule type" value="Genomic_DNA"/>
</dbReference>
<feature type="region of interest" description="Disordered" evidence="5">
    <location>
        <begin position="1"/>
        <end position="60"/>
    </location>
</feature>
<accession>A0A2V1AUN6</accession>
<comment type="subcellular location">
    <subcellularLocation>
        <location evidence="1">Membrane</location>
        <topology evidence="1">Multi-pass membrane protein</topology>
    </subcellularLocation>
</comment>
<evidence type="ECO:0000313" key="8">
    <source>
        <dbReference type="EMBL" id="PVH21810.1"/>
    </source>
</evidence>
<feature type="transmembrane region" description="Helical" evidence="6">
    <location>
        <begin position="349"/>
        <end position="368"/>
    </location>
</feature>
<dbReference type="InterPro" id="IPR002645">
    <property type="entry name" value="STAS_dom"/>
</dbReference>
<dbReference type="InterPro" id="IPR001902">
    <property type="entry name" value="SLC26A/SulP_fam"/>
</dbReference>
<evidence type="ECO:0000256" key="5">
    <source>
        <dbReference type="SAM" id="MobiDB-lite"/>
    </source>
</evidence>
<feature type="transmembrane region" description="Helical" evidence="6">
    <location>
        <begin position="445"/>
        <end position="467"/>
    </location>
</feature>
<dbReference type="Pfam" id="PF01740">
    <property type="entry name" value="STAS"/>
    <property type="match status" value="1"/>
</dbReference>
<dbReference type="Proteomes" id="UP000244309">
    <property type="component" value="Unassembled WGS sequence"/>
</dbReference>
<dbReference type="PROSITE" id="PS50801">
    <property type="entry name" value="STAS"/>
    <property type="match status" value="1"/>
</dbReference>
<feature type="compositionally biased region" description="Basic and acidic residues" evidence="5">
    <location>
        <begin position="11"/>
        <end position="20"/>
    </location>
</feature>
<dbReference type="GO" id="GO:0055085">
    <property type="term" value="P:transmembrane transport"/>
    <property type="evidence" value="ECO:0007669"/>
    <property type="project" value="InterPro"/>
</dbReference>
<dbReference type="PANTHER" id="PTHR11814">
    <property type="entry name" value="SULFATE TRANSPORTER"/>
    <property type="match status" value="1"/>
</dbReference>
<evidence type="ECO:0000256" key="4">
    <source>
        <dbReference type="ARBA" id="ARBA00023136"/>
    </source>
</evidence>
<keyword evidence="9" id="KW-1185">Reference proteome</keyword>
<feature type="transmembrane region" description="Helical" evidence="6">
    <location>
        <begin position="479"/>
        <end position="498"/>
    </location>
</feature>
<sequence length="826" mass="91933">MKSPTPRGRGQLKDKDDLDRIASPNARLVSGRRVNREKEPLLQRSSDMEQGNSSSSHLKAARRPIDAELLSLRSHPGETSTSMDQSYSIDVPPRRGERVLQHQGSSISEYTPALRHNQPKFSVLLPYYLPILSWIHEYSFSHFVGDLIGGVSLASFQIPLAISYSISLAKSPITTGLYSLGISPLIYCIFGSVPQMIVGPEAPISLIVGQAVEPLLHHAKKKNIDPVIYICAITFVSGATLLGFGIARFGFLDNVLCESLLKGFICGVGIVMIINSSISMLGLNGILDDVINDSDDMDIHSPFDKVRFLMYHYKDSHALTMKVSFVAFFGVMAIRIFKSRASKSQSPRWRLAIYIPEILIVVLVSTILCMKFRWNRMGLDIVGALEDVTNDIHLYHPFSEKMWPLMRQLSSSGFTCAMLGFFESTTASKSLGSRYDLPISSNRELVALGAINIAGSFLGALPAFGGYGRSKVNAISAKTTVSGAIMGLISLATLSSVLEYLHYIPKSTLSVITAVIGISLITEVPKELYFHWISKGYDELITFFITVLTTLFFSMEAGIAVGLIYSLLRVIRNSAESRIQILGRVPGTNTFLDADLHSQAFDDGFEDYIPPKNDDENPGIPQLNLFTDNFRPLNFQALEEIEGCLIIRIPEPLTFTNASDLRARLKRVEMYGSVKAHPASKRSRDKSMTKYMIFDLEDMIYLDSSAANILKTWLAAHQDKGIRSFFVRVTKTPKLRKRLKNTGIKDILTHNLNSMRYKEIQDRSSLSHNPSSETNVDDFSMSESEADEIRPITEKPGSPYFEHIRSALKLIDAYEQLELSGFSEVV</sequence>
<name>A0A2V1AUN6_9ASCO</name>
<dbReference type="Pfam" id="PF00916">
    <property type="entry name" value="Sulfate_transp"/>
    <property type="match status" value="1"/>
</dbReference>
<dbReference type="SUPFAM" id="SSF52091">
    <property type="entry name" value="SpoIIaa-like"/>
    <property type="match status" value="1"/>
</dbReference>
<dbReference type="AlphaFoldDB" id="A0A2V1AUN6"/>
<gene>
    <name evidence="8" type="ORF">CXQ85_000801</name>
</gene>
<dbReference type="VEuPathDB" id="FungiDB:CXQ85_000801"/>
<dbReference type="Gene3D" id="3.30.750.24">
    <property type="entry name" value="STAS domain"/>
    <property type="match status" value="1"/>
</dbReference>
<feature type="compositionally biased region" description="Polar residues" evidence="5">
    <location>
        <begin position="43"/>
        <end position="57"/>
    </location>
</feature>